<dbReference type="SUPFAM" id="SSF52402">
    <property type="entry name" value="Adenine nucleotide alpha hydrolases-like"/>
    <property type="match status" value="1"/>
</dbReference>
<accession>A0A2K5AR59</accession>
<evidence type="ECO:0000313" key="2">
    <source>
        <dbReference type="EMBL" id="SPC34132.1"/>
    </source>
</evidence>
<dbReference type="InterPro" id="IPR006015">
    <property type="entry name" value="Universal_stress_UspA"/>
</dbReference>
<evidence type="ECO:0000313" key="3">
    <source>
        <dbReference type="Proteomes" id="UP000236248"/>
    </source>
</evidence>
<feature type="domain" description="UspA" evidence="1">
    <location>
        <begin position="10"/>
        <end position="148"/>
    </location>
</feature>
<gene>
    <name evidence="2" type="ORF">NCAV_0955</name>
</gene>
<dbReference type="AlphaFoldDB" id="A0A2K5AR59"/>
<evidence type="ECO:0000259" key="1">
    <source>
        <dbReference type="Pfam" id="PF00582"/>
    </source>
</evidence>
<organism evidence="2 3">
    <name type="scientific">Candidatus Nitrosocaldus cavascurensis</name>
    <dbReference type="NCBI Taxonomy" id="2058097"/>
    <lineage>
        <taxon>Archaea</taxon>
        <taxon>Nitrososphaerota</taxon>
        <taxon>Nitrososphaeria</taxon>
        <taxon>Candidatus Nitrosocaldales</taxon>
        <taxon>Candidatus Nitrosocaldaceae</taxon>
        <taxon>Candidatus Nitrosocaldus</taxon>
    </lineage>
</organism>
<dbReference type="Gene3D" id="3.40.50.620">
    <property type="entry name" value="HUPs"/>
    <property type="match status" value="1"/>
</dbReference>
<dbReference type="Proteomes" id="UP000236248">
    <property type="component" value="Chromosome NCAV"/>
</dbReference>
<keyword evidence="3" id="KW-1185">Reference proteome</keyword>
<proteinExistence type="predicted"/>
<dbReference type="KEGG" id="ncv:NCAV_0955"/>
<sequence length="151" mass="16591">MEEKRDKRSKRIVVAIDTSDNAIHVIEKAAEIAEMVGADVVVLTVVEVPLVASEGEMNMARIASEEKRIAEYHKQLIDRYFAGSTDMLVESMILYGDAGDKICELAEKIHADLVVVGSRGLGRIESMLLGSVSEKVLRKCRCSVLVVKSSK</sequence>
<dbReference type="RefSeq" id="WP_103287144.1">
    <property type="nucleotide sequence ID" value="NZ_LT981265.1"/>
</dbReference>
<protein>
    <recommendedName>
        <fullName evidence="1">UspA domain-containing protein</fullName>
    </recommendedName>
</protein>
<dbReference type="GeneID" id="41594999"/>
<reference evidence="3" key="1">
    <citation type="submission" date="2018-01" db="EMBL/GenBank/DDBJ databases">
        <authorList>
            <person name="Kerou L M."/>
        </authorList>
    </citation>
    <scope>NUCLEOTIDE SEQUENCE [LARGE SCALE GENOMIC DNA]</scope>
    <source>
        <strain evidence="3">SCU2</strain>
    </source>
</reference>
<dbReference type="CDD" id="cd00293">
    <property type="entry name" value="USP-like"/>
    <property type="match status" value="1"/>
</dbReference>
<dbReference type="PRINTS" id="PR01438">
    <property type="entry name" value="UNVRSLSTRESS"/>
</dbReference>
<name>A0A2K5AR59_9ARCH</name>
<dbReference type="Pfam" id="PF00582">
    <property type="entry name" value="Usp"/>
    <property type="match status" value="1"/>
</dbReference>
<dbReference type="InterPro" id="IPR014729">
    <property type="entry name" value="Rossmann-like_a/b/a_fold"/>
</dbReference>
<dbReference type="PANTHER" id="PTHR31964:SF113">
    <property type="entry name" value="USPA DOMAIN-CONTAINING PROTEIN"/>
    <property type="match status" value="1"/>
</dbReference>
<dbReference type="EMBL" id="LT981265">
    <property type="protein sequence ID" value="SPC34132.1"/>
    <property type="molecule type" value="Genomic_DNA"/>
</dbReference>
<dbReference type="PANTHER" id="PTHR31964">
    <property type="entry name" value="ADENINE NUCLEOTIDE ALPHA HYDROLASES-LIKE SUPERFAMILY PROTEIN"/>
    <property type="match status" value="1"/>
</dbReference>
<dbReference type="InterPro" id="IPR006016">
    <property type="entry name" value="UspA"/>
</dbReference>
<dbReference type="PIRSF" id="PIRSF006276">
    <property type="entry name" value="UspA"/>
    <property type="match status" value="1"/>
</dbReference>